<dbReference type="CDD" id="cd01949">
    <property type="entry name" value="GGDEF"/>
    <property type="match status" value="1"/>
</dbReference>
<sequence>MGNDDSNKPGHPNHEYMRERAEQIAQRRQRITYEKKLADRDRLLQDLHVHQIELELQNEELRQSQAKLEFTHQQYLDLYNEAPVGYASLDDSGLIIRSNQMLASMLGMEKYSLTGKALAEFMLPIDQNIFRSRFNAFVKQPQDKHIDVRFKVGDRGTHTSSFIGRIQGRRLDSDNKSGNQHWSETILIVISDVTEIKKSEEKIHYQAFHDLLTGIPNRASLYERLENALALAKRQHSFGALLFMDLDRFKNINDSLGHHTGDKLLIDFTNRIQQHTRKEDMLFRMGGDEFVILLAEQHHDNNIMAVIAQRFAEHIVETLNEPMILGGHSFQITLSIGISIFPFQRKDNLNDVVRQADTAMYQAKKEGGAVARFFQVNMQEMARQRMILEAELRVALVEQQFILYYQPQMRKDGTIYALEALLRWKHPYRGIVTPDKFIHIAEDTNMIVDLGNWVLQTVVKQIIAWQQQKLFDPTIRYAVNISAKQLESSNFYTQVEQIIERYKLDPKCLVFEITESLLLPDNKVATDTLKQLSELNITFSVDDFGTGYSSLATIDTAPIGQLKIDRSFISQLHWSEEQGSPKSSSQYSLVNAILSMGKALELEVIAEGVETEEQLKVLTHLGCKYLQGYYFSKPIPINQIPEILSTDEID</sequence>
<feature type="domain" description="EAL" evidence="4">
    <location>
        <begin position="385"/>
        <end position="648"/>
    </location>
</feature>
<evidence type="ECO:0000259" key="3">
    <source>
        <dbReference type="PROSITE" id="PS50112"/>
    </source>
</evidence>
<dbReference type="PANTHER" id="PTHR44757">
    <property type="entry name" value="DIGUANYLATE CYCLASE DGCP"/>
    <property type="match status" value="1"/>
</dbReference>
<dbReference type="Gene3D" id="3.30.70.270">
    <property type="match status" value="1"/>
</dbReference>
<dbReference type="InterPro" id="IPR035919">
    <property type="entry name" value="EAL_sf"/>
</dbReference>
<dbReference type="FunFam" id="3.30.70.270:FF:000001">
    <property type="entry name" value="Diguanylate cyclase domain protein"/>
    <property type="match status" value="1"/>
</dbReference>
<name>A0A1E2UN31_9GAMM</name>
<proteinExistence type="predicted"/>
<dbReference type="AlphaFoldDB" id="A0A1E2UN31"/>
<dbReference type="Pfam" id="PF00990">
    <property type="entry name" value="GGDEF"/>
    <property type="match status" value="1"/>
</dbReference>
<dbReference type="InterPro" id="IPR000014">
    <property type="entry name" value="PAS"/>
</dbReference>
<gene>
    <name evidence="6" type="ORF">A3196_04050</name>
</gene>
<dbReference type="NCBIfam" id="TIGR00254">
    <property type="entry name" value="GGDEF"/>
    <property type="match status" value="1"/>
</dbReference>
<evidence type="ECO:0000256" key="2">
    <source>
        <dbReference type="SAM" id="Coils"/>
    </source>
</evidence>
<dbReference type="STRING" id="1818881.A3196_04050"/>
<dbReference type="SUPFAM" id="SSF141868">
    <property type="entry name" value="EAL domain-like"/>
    <property type="match status" value="1"/>
</dbReference>
<evidence type="ECO:0000259" key="4">
    <source>
        <dbReference type="PROSITE" id="PS50883"/>
    </source>
</evidence>
<dbReference type="PROSITE" id="PS50112">
    <property type="entry name" value="PAS"/>
    <property type="match status" value="1"/>
</dbReference>
<dbReference type="Gene3D" id="3.30.450.20">
    <property type="entry name" value="PAS domain"/>
    <property type="match status" value="1"/>
</dbReference>
<dbReference type="InterPro" id="IPR029787">
    <property type="entry name" value="Nucleotide_cyclase"/>
</dbReference>
<dbReference type="PROSITE" id="PS50883">
    <property type="entry name" value="EAL"/>
    <property type="match status" value="1"/>
</dbReference>
<dbReference type="CDD" id="cd01948">
    <property type="entry name" value="EAL"/>
    <property type="match status" value="1"/>
</dbReference>
<dbReference type="GO" id="GO:0003824">
    <property type="term" value="F:catalytic activity"/>
    <property type="evidence" value="ECO:0007669"/>
    <property type="project" value="UniProtKB-ARBA"/>
</dbReference>
<evidence type="ECO:0000313" key="7">
    <source>
        <dbReference type="Proteomes" id="UP000094849"/>
    </source>
</evidence>
<organism evidence="6 7">
    <name type="scientific">Candidatus Thiodiazotropha endoloripes</name>
    <dbReference type="NCBI Taxonomy" id="1818881"/>
    <lineage>
        <taxon>Bacteria</taxon>
        <taxon>Pseudomonadati</taxon>
        <taxon>Pseudomonadota</taxon>
        <taxon>Gammaproteobacteria</taxon>
        <taxon>Chromatiales</taxon>
        <taxon>Sedimenticolaceae</taxon>
        <taxon>Candidatus Thiodiazotropha</taxon>
    </lineage>
</organism>
<dbReference type="InterPro" id="IPR043128">
    <property type="entry name" value="Rev_trsase/Diguanyl_cyclase"/>
</dbReference>
<comment type="cofactor">
    <cofactor evidence="1">
        <name>Mg(2+)</name>
        <dbReference type="ChEBI" id="CHEBI:18420"/>
    </cofactor>
</comment>
<evidence type="ECO:0000256" key="1">
    <source>
        <dbReference type="ARBA" id="ARBA00001946"/>
    </source>
</evidence>
<keyword evidence="7" id="KW-1185">Reference proteome</keyword>
<dbReference type="EMBL" id="LVJZ01000003">
    <property type="protein sequence ID" value="ODB96002.1"/>
    <property type="molecule type" value="Genomic_DNA"/>
</dbReference>
<evidence type="ECO:0000259" key="5">
    <source>
        <dbReference type="PROSITE" id="PS50887"/>
    </source>
</evidence>
<dbReference type="PROSITE" id="PS50887">
    <property type="entry name" value="GGDEF"/>
    <property type="match status" value="1"/>
</dbReference>
<feature type="domain" description="PAS" evidence="3">
    <location>
        <begin position="71"/>
        <end position="141"/>
    </location>
</feature>
<feature type="coiled-coil region" evidence="2">
    <location>
        <begin position="40"/>
        <end position="74"/>
    </location>
</feature>
<dbReference type="SUPFAM" id="SSF55073">
    <property type="entry name" value="Nucleotide cyclase"/>
    <property type="match status" value="1"/>
</dbReference>
<dbReference type="InterPro" id="IPR035965">
    <property type="entry name" value="PAS-like_dom_sf"/>
</dbReference>
<reference evidence="6 7" key="1">
    <citation type="submission" date="2016-03" db="EMBL/GenBank/DDBJ databases">
        <title>Chemosynthetic sulphur-oxidizing symbionts of marine invertebrate animals are capable of nitrogen fixation.</title>
        <authorList>
            <person name="Petersen J.M."/>
            <person name="Kemper A."/>
            <person name="Gruber-Vodicka H."/>
            <person name="Cardini U."/>
            <person name="Geest Mvander."/>
            <person name="Kleiner M."/>
            <person name="Bulgheresi S."/>
            <person name="Fussmann M."/>
            <person name="Herbold C."/>
            <person name="Seah B.K.B."/>
            <person name="Antony C.Paul."/>
            <person name="Liu D."/>
            <person name="Belitz A."/>
            <person name="Weber M."/>
        </authorList>
    </citation>
    <scope>NUCLEOTIDE SEQUENCE [LARGE SCALE GENOMIC DNA]</scope>
    <source>
        <strain evidence="6">G_D</strain>
    </source>
</reference>
<dbReference type="Proteomes" id="UP000094849">
    <property type="component" value="Unassembled WGS sequence"/>
</dbReference>
<dbReference type="InterPro" id="IPR000160">
    <property type="entry name" value="GGDEF_dom"/>
</dbReference>
<dbReference type="SMART" id="SM00267">
    <property type="entry name" value="GGDEF"/>
    <property type="match status" value="1"/>
</dbReference>
<feature type="domain" description="GGDEF" evidence="5">
    <location>
        <begin position="237"/>
        <end position="376"/>
    </location>
</feature>
<protein>
    <recommendedName>
        <fullName evidence="8">Diguanylate cyclase</fullName>
    </recommendedName>
</protein>
<dbReference type="NCBIfam" id="TIGR00229">
    <property type="entry name" value="sensory_box"/>
    <property type="match status" value="1"/>
</dbReference>
<dbReference type="RefSeq" id="WP_069024175.1">
    <property type="nucleotide sequence ID" value="NZ_LVJZ01000003.1"/>
</dbReference>
<evidence type="ECO:0008006" key="8">
    <source>
        <dbReference type="Google" id="ProtNLM"/>
    </source>
</evidence>
<comment type="caution">
    <text evidence="6">The sequence shown here is derived from an EMBL/GenBank/DDBJ whole genome shotgun (WGS) entry which is preliminary data.</text>
</comment>
<dbReference type="Gene3D" id="3.20.20.450">
    <property type="entry name" value="EAL domain"/>
    <property type="match status" value="1"/>
</dbReference>
<dbReference type="InterPro" id="IPR001633">
    <property type="entry name" value="EAL_dom"/>
</dbReference>
<dbReference type="CDD" id="cd00130">
    <property type="entry name" value="PAS"/>
    <property type="match status" value="1"/>
</dbReference>
<dbReference type="PANTHER" id="PTHR44757:SF2">
    <property type="entry name" value="BIOFILM ARCHITECTURE MAINTENANCE PROTEIN MBAA"/>
    <property type="match status" value="1"/>
</dbReference>
<dbReference type="InterPro" id="IPR052155">
    <property type="entry name" value="Biofilm_reg_signaling"/>
</dbReference>
<dbReference type="Pfam" id="PF00563">
    <property type="entry name" value="EAL"/>
    <property type="match status" value="1"/>
</dbReference>
<dbReference type="SUPFAM" id="SSF55785">
    <property type="entry name" value="PYP-like sensor domain (PAS domain)"/>
    <property type="match status" value="1"/>
</dbReference>
<keyword evidence="2" id="KW-0175">Coiled coil</keyword>
<accession>A0A1E2UN31</accession>
<dbReference type="SMART" id="SM00052">
    <property type="entry name" value="EAL"/>
    <property type="match status" value="1"/>
</dbReference>
<evidence type="ECO:0000313" key="6">
    <source>
        <dbReference type="EMBL" id="ODB96002.1"/>
    </source>
</evidence>